<evidence type="ECO:0000313" key="3">
    <source>
        <dbReference type="EMBL" id="MBA0770854.1"/>
    </source>
</evidence>
<name>A0A7J9EDK0_9ROSI</name>
<evidence type="ECO:0000256" key="1">
    <source>
        <dbReference type="ARBA" id="ARBA00022821"/>
    </source>
</evidence>
<sequence>QDVQVGHILPKLETLEVHDCYNLISLGSSSALFQNLTTLDVSNCKTMKYLDTCLVFQGMAQLKKLMVRDCISMKEIVATEGDEATCDIIFSRLKSLELVNLPRLKSFCSGNHTFGFPCLEELILSGCPELEIFCKRVLTHPPLLAKCGKDNRHWCSHLNNTIQEMYSIKAEFSKSIEIWKNIHGSLNFKKLKANHIEEFYLKDTYYRKAKLKEKWRYCFRKKLIISLIILAQLLYKELREMPLSLLSTR</sequence>
<feature type="non-terminal residue" evidence="3">
    <location>
        <position position="1"/>
    </location>
</feature>
<feature type="domain" description="Disease resistance protein At4g27190-like leucine-rich repeats" evidence="2">
    <location>
        <begin position="29"/>
        <end position="131"/>
    </location>
</feature>
<comment type="caution">
    <text evidence="3">The sequence shown here is derived from an EMBL/GenBank/DDBJ whole genome shotgun (WGS) entry which is preliminary data.</text>
</comment>
<protein>
    <recommendedName>
        <fullName evidence="2">Disease resistance protein At4g27190-like leucine-rich repeats domain-containing protein</fullName>
    </recommendedName>
</protein>
<dbReference type="PANTHER" id="PTHR33463:SF167">
    <property type="entry name" value="PUTATIVE-RELATED"/>
    <property type="match status" value="1"/>
</dbReference>
<dbReference type="SUPFAM" id="SSF52047">
    <property type="entry name" value="RNI-like"/>
    <property type="match status" value="1"/>
</dbReference>
<feature type="non-terminal residue" evidence="3">
    <location>
        <position position="249"/>
    </location>
</feature>
<dbReference type="EMBL" id="JABEZW010000007">
    <property type="protein sequence ID" value="MBA0770854.1"/>
    <property type="molecule type" value="Genomic_DNA"/>
</dbReference>
<dbReference type="InterPro" id="IPR050905">
    <property type="entry name" value="Plant_NBS-LRR"/>
</dbReference>
<reference evidence="3 4" key="1">
    <citation type="journal article" date="2019" name="Genome Biol. Evol.">
        <title>Insights into the evolution of the New World diploid cottons (Gossypium, subgenus Houzingenia) based on genome sequencing.</title>
        <authorList>
            <person name="Grover C.E."/>
            <person name="Arick M.A. 2nd"/>
            <person name="Thrash A."/>
            <person name="Conover J.L."/>
            <person name="Sanders W.S."/>
            <person name="Peterson D.G."/>
            <person name="Frelichowski J.E."/>
            <person name="Scheffler J.A."/>
            <person name="Scheffler B.E."/>
            <person name="Wendel J.F."/>
        </authorList>
    </citation>
    <scope>NUCLEOTIDE SEQUENCE [LARGE SCALE GENOMIC DNA]</scope>
    <source>
        <strain evidence="3">8</strain>
        <tissue evidence="3">Leaf</tissue>
    </source>
</reference>
<dbReference type="InterPro" id="IPR057135">
    <property type="entry name" value="At4g27190-like_LRR"/>
</dbReference>
<dbReference type="InterPro" id="IPR032675">
    <property type="entry name" value="LRR_dom_sf"/>
</dbReference>
<gene>
    <name evidence="3" type="ORF">Gotri_019417</name>
</gene>
<dbReference type="AlphaFoldDB" id="A0A7J9EDK0"/>
<proteinExistence type="predicted"/>
<dbReference type="Gene3D" id="3.80.10.10">
    <property type="entry name" value="Ribonuclease Inhibitor"/>
    <property type="match status" value="1"/>
</dbReference>
<dbReference type="Proteomes" id="UP000593568">
    <property type="component" value="Unassembled WGS sequence"/>
</dbReference>
<organism evidence="3 4">
    <name type="scientific">Gossypium trilobum</name>
    <dbReference type="NCBI Taxonomy" id="34281"/>
    <lineage>
        <taxon>Eukaryota</taxon>
        <taxon>Viridiplantae</taxon>
        <taxon>Streptophyta</taxon>
        <taxon>Embryophyta</taxon>
        <taxon>Tracheophyta</taxon>
        <taxon>Spermatophyta</taxon>
        <taxon>Magnoliopsida</taxon>
        <taxon>eudicotyledons</taxon>
        <taxon>Gunneridae</taxon>
        <taxon>Pentapetalae</taxon>
        <taxon>rosids</taxon>
        <taxon>malvids</taxon>
        <taxon>Malvales</taxon>
        <taxon>Malvaceae</taxon>
        <taxon>Malvoideae</taxon>
        <taxon>Gossypium</taxon>
    </lineage>
</organism>
<dbReference type="PANTHER" id="PTHR33463">
    <property type="entry name" value="NB-ARC DOMAIN-CONTAINING PROTEIN-RELATED"/>
    <property type="match status" value="1"/>
</dbReference>
<dbReference type="Pfam" id="PF23247">
    <property type="entry name" value="LRR_RPS2"/>
    <property type="match status" value="1"/>
</dbReference>
<evidence type="ECO:0000313" key="4">
    <source>
        <dbReference type="Proteomes" id="UP000593568"/>
    </source>
</evidence>
<keyword evidence="4" id="KW-1185">Reference proteome</keyword>
<keyword evidence="1" id="KW-0611">Plant defense</keyword>
<accession>A0A7J9EDK0</accession>
<evidence type="ECO:0000259" key="2">
    <source>
        <dbReference type="Pfam" id="PF23247"/>
    </source>
</evidence>